<feature type="region of interest" description="Disordered" evidence="1">
    <location>
        <begin position="306"/>
        <end position="332"/>
    </location>
</feature>
<protein>
    <recommendedName>
        <fullName evidence="2">Helitron helicase-like domain-containing protein</fullName>
    </recommendedName>
</protein>
<dbReference type="InterPro" id="IPR025476">
    <property type="entry name" value="Helitron_helicase-like"/>
</dbReference>
<dbReference type="Pfam" id="PF14214">
    <property type="entry name" value="Helitron_like_N"/>
    <property type="match status" value="1"/>
</dbReference>
<evidence type="ECO:0000256" key="1">
    <source>
        <dbReference type="SAM" id="MobiDB-lite"/>
    </source>
</evidence>
<sequence>MHMIGKHLHGGRCTELNSDRASIRDQAFVKEVWGAIVENRRITHEEIQNRSKIVQFTRLHLTNKRGRPALARRALGVGYDKLVARIENPGRSSTAQIKDQPVNANEGSMHEIAIVIVDNECSRRDIVIQRKASNKLQHISKTHRSYDALQYPVLFWHDMCAKIETERLEFIRHNQQKLRSGEYIHLRDVMIDDVNVDNMGKLVILPSTFTGSLRHMHEYAHDAITHKRGLPHSHNLIWFQNKIQPNQIDDIIKAEFPNPEEDPDLYSIIVKTWFMARMGPTENFAAIKSAFALYYAKYISNPDKHFPPRKTCRSPAAPRRRPRAADTERLLK</sequence>
<dbReference type="AlphaFoldDB" id="A0A4C1X2H8"/>
<feature type="compositionally biased region" description="Basic residues" evidence="1">
    <location>
        <begin position="307"/>
        <end position="322"/>
    </location>
</feature>
<dbReference type="PANTHER" id="PTHR45786">
    <property type="entry name" value="DNA BINDING PROTEIN-LIKE"/>
    <property type="match status" value="1"/>
</dbReference>
<evidence type="ECO:0000259" key="2">
    <source>
        <dbReference type="Pfam" id="PF14214"/>
    </source>
</evidence>
<gene>
    <name evidence="3" type="ORF">EVAR_40785_1</name>
</gene>
<dbReference type="OrthoDB" id="41362at2759"/>
<proteinExistence type="predicted"/>
<dbReference type="STRING" id="151549.A0A4C1X2H8"/>
<comment type="caution">
    <text evidence="3">The sequence shown here is derived from an EMBL/GenBank/DDBJ whole genome shotgun (WGS) entry which is preliminary data.</text>
</comment>
<evidence type="ECO:0000313" key="3">
    <source>
        <dbReference type="EMBL" id="GBP57926.1"/>
    </source>
</evidence>
<name>A0A4C1X2H8_EUMVA</name>
<feature type="compositionally biased region" description="Basic and acidic residues" evidence="1">
    <location>
        <begin position="323"/>
        <end position="332"/>
    </location>
</feature>
<organism evidence="3 4">
    <name type="scientific">Eumeta variegata</name>
    <name type="common">Bagworm moth</name>
    <name type="synonym">Eumeta japonica</name>
    <dbReference type="NCBI Taxonomy" id="151549"/>
    <lineage>
        <taxon>Eukaryota</taxon>
        <taxon>Metazoa</taxon>
        <taxon>Ecdysozoa</taxon>
        <taxon>Arthropoda</taxon>
        <taxon>Hexapoda</taxon>
        <taxon>Insecta</taxon>
        <taxon>Pterygota</taxon>
        <taxon>Neoptera</taxon>
        <taxon>Endopterygota</taxon>
        <taxon>Lepidoptera</taxon>
        <taxon>Glossata</taxon>
        <taxon>Ditrysia</taxon>
        <taxon>Tineoidea</taxon>
        <taxon>Psychidae</taxon>
        <taxon>Oiketicinae</taxon>
        <taxon>Eumeta</taxon>
    </lineage>
</organism>
<keyword evidence="4" id="KW-1185">Reference proteome</keyword>
<evidence type="ECO:0000313" key="4">
    <source>
        <dbReference type="Proteomes" id="UP000299102"/>
    </source>
</evidence>
<dbReference type="EMBL" id="BGZK01000723">
    <property type="protein sequence ID" value="GBP57926.1"/>
    <property type="molecule type" value="Genomic_DNA"/>
</dbReference>
<dbReference type="Proteomes" id="UP000299102">
    <property type="component" value="Unassembled WGS sequence"/>
</dbReference>
<dbReference type="PANTHER" id="PTHR45786:SF74">
    <property type="entry name" value="ATP-DEPENDENT DNA HELICASE"/>
    <property type="match status" value="1"/>
</dbReference>
<accession>A0A4C1X2H8</accession>
<reference evidence="3 4" key="1">
    <citation type="journal article" date="2019" name="Commun. Biol.">
        <title>The bagworm genome reveals a unique fibroin gene that provides high tensile strength.</title>
        <authorList>
            <person name="Kono N."/>
            <person name="Nakamura H."/>
            <person name="Ohtoshi R."/>
            <person name="Tomita M."/>
            <person name="Numata K."/>
            <person name="Arakawa K."/>
        </authorList>
    </citation>
    <scope>NUCLEOTIDE SEQUENCE [LARGE SCALE GENOMIC DNA]</scope>
</reference>
<feature type="domain" description="Helitron helicase-like" evidence="2">
    <location>
        <begin position="155"/>
        <end position="225"/>
    </location>
</feature>